<evidence type="ECO:0000256" key="8">
    <source>
        <dbReference type="ARBA" id="ARBA00034708"/>
    </source>
</evidence>
<evidence type="ECO:0000313" key="11">
    <source>
        <dbReference type="Proteomes" id="UP000316778"/>
    </source>
</evidence>
<evidence type="ECO:0000256" key="6">
    <source>
        <dbReference type="ARBA" id="ARBA00023065"/>
    </source>
</evidence>
<evidence type="ECO:0000313" key="10">
    <source>
        <dbReference type="EMBL" id="TWI88512.1"/>
    </source>
</evidence>
<dbReference type="Proteomes" id="UP000316778">
    <property type="component" value="Unassembled WGS sequence"/>
</dbReference>
<sequence>MRPEKDILPAYNFQYMINYNPKEWFTFIFRIHKADTVRKLFPMFIGLSVYAGIIGMLELEVWNLRRYTELQHLSIVHSLLGFVISLLLVFRTNTAYDRWWEGRKQWGAMVNNCRNLAMKIEAILPAGNEADRLFFRHMIPNYAFCLKNHLRGTFVPEELAPVQEFAPDIQQHVPNQAAALLLRRVHELYRRQQISGDQLITINQELQALTDICGACERIKNTPIPFSYSVFLKKFIFFYVMTLPFGYVFSVGYLIIPMVVFIFYVLASLELIAEEIEDPFGKDANDLPTDTICENIRKHVAEVL</sequence>
<dbReference type="GO" id="GO:0005254">
    <property type="term" value="F:chloride channel activity"/>
    <property type="evidence" value="ECO:0007669"/>
    <property type="project" value="InterPro"/>
</dbReference>
<keyword evidence="3" id="KW-1003">Cell membrane</keyword>
<dbReference type="AlphaFoldDB" id="A0A562T4S8"/>
<name>A0A562T4S8_CHIJA</name>
<gene>
    <name evidence="10" type="ORF">LX66_2597</name>
</gene>
<keyword evidence="2" id="KW-0813">Transport</keyword>
<evidence type="ECO:0000256" key="5">
    <source>
        <dbReference type="ARBA" id="ARBA00022989"/>
    </source>
</evidence>
<protein>
    <submittedName>
        <fullName evidence="10">Putative membrane protein</fullName>
    </submittedName>
</protein>
<evidence type="ECO:0000256" key="1">
    <source>
        <dbReference type="ARBA" id="ARBA00004651"/>
    </source>
</evidence>
<proteinExistence type="inferred from homology"/>
<dbReference type="InterPro" id="IPR044669">
    <property type="entry name" value="YneE/VCCN1/2-like"/>
</dbReference>
<reference evidence="10 11" key="1">
    <citation type="journal article" date="2013" name="Stand. Genomic Sci.">
        <title>Genomic Encyclopedia of Type Strains, Phase I: The one thousand microbial genomes (KMG-I) project.</title>
        <authorList>
            <person name="Kyrpides N.C."/>
            <person name="Woyke T."/>
            <person name="Eisen J.A."/>
            <person name="Garrity G."/>
            <person name="Lilburn T.G."/>
            <person name="Beck B.J."/>
            <person name="Whitman W.B."/>
            <person name="Hugenholtz P."/>
            <person name="Klenk H.P."/>
        </authorList>
    </citation>
    <scope>NUCLEOTIDE SEQUENCE [LARGE SCALE GENOMIC DNA]</scope>
    <source>
        <strain evidence="10 11">DSM 13484</strain>
    </source>
</reference>
<dbReference type="PANTHER" id="PTHR33281">
    <property type="entry name" value="UPF0187 PROTEIN YNEE"/>
    <property type="match status" value="1"/>
</dbReference>
<organism evidence="10 11">
    <name type="scientific">Chitinophaga japonensis</name>
    <name type="common">Flexibacter japonensis</name>
    <dbReference type="NCBI Taxonomy" id="104662"/>
    <lineage>
        <taxon>Bacteria</taxon>
        <taxon>Pseudomonadati</taxon>
        <taxon>Bacteroidota</taxon>
        <taxon>Chitinophagia</taxon>
        <taxon>Chitinophagales</taxon>
        <taxon>Chitinophagaceae</taxon>
        <taxon>Chitinophaga</taxon>
    </lineage>
</organism>
<dbReference type="PANTHER" id="PTHR33281:SF19">
    <property type="entry name" value="VOLTAGE-DEPENDENT ANION CHANNEL-FORMING PROTEIN YNEE"/>
    <property type="match status" value="1"/>
</dbReference>
<dbReference type="GO" id="GO:0005886">
    <property type="term" value="C:plasma membrane"/>
    <property type="evidence" value="ECO:0007669"/>
    <property type="project" value="UniProtKB-SubCell"/>
</dbReference>
<dbReference type="EMBL" id="VLLG01000003">
    <property type="protein sequence ID" value="TWI88512.1"/>
    <property type="molecule type" value="Genomic_DNA"/>
</dbReference>
<feature type="transmembrane region" description="Helical" evidence="9">
    <location>
        <begin position="71"/>
        <end position="90"/>
    </location>
</feature>
<evidence type="ECO:0000256" key="7">
    <source>
        <dbReference type="ARBA" id="ARBA00023136"/>
    </source>
</evidence>
<keyword evidence="4 9" id="KW-0812">Transmembrane</keyword>
<comment type="similarity">
    <text evidence="8">Belongs to the anion channel-forming bestrophin (TC 1.A.46) family.</text>
</comment>
<comment type="caution">
    <text evidence="10">The sequence shown here is derived from an EMBL/GenBank/DDBJ whole genome shotgun (WGS) entry which is preliminary data.</text>
</comment>
<keyword evidence="11" id="KW-1185">Reference proteome</keyword>
<evidence type="ECO:0000256" key="3">
    <source>
        <dbReference type="ARBA" id="ARBA00022475"/>
    </source>
</evidence>
<keyword evidence="5 9" id="KW-1133">Transmembrane helix</keyword>
<evidence type="ECO:0000256" key="9">
    <source>
        <dbReference type="SAM" id="Phobius"/>
    </source>
</evidence>
<evidence type="ECO:0000256" key="2">
    <source>
        <dbReference type="ARBA" id="ARBA00022448"/>
    </source>
</evidence>
<dbReference type="Pfam" id="PF25539">
    <property type="entry name" value="Bestrophin_2"/>
    <property type="match status" value="1"/>
</dbReference>
<accession>A0A562T4S8</accession>
<feature type="transmembrane region" description="Helical" evidence="9">
    <location>
        <begin position="40"/>
        <end position="59"/>
    </location>
</feature>
<evidence type="ECO:0000256" key="4">
    <source>
        <dbReference type="ARBA" id="ARBA00022692"/>
    </source>
</evidence>
<keyword evidence="6" id="KW-0406">Ion transport</keyword>
<comment type="subcellular location">
    <subcellularLocation>
        <location evidence="1">Cell membrane</location>
        <topology evidence="1">Multi-pass membrane protein</topology>
    </subcellularLocation>
</comment>
<feature type="transmembrane region" description="Helical" evidence="9">
    <location>
        <begin position="236"/>
        <end position="266"/>
    </location>
</feature>
<keyword evidence="7 9" id="KW-0472">Membrane</keyword>